<keyword evidence="5" id="KW-0560">Oxidoreductase</keyword>
<comment type="cofactor">
    <cofactor evidence="1">
        <name>Fe(3+)</name>
        <dbReference type="ChEBI" id="CHEBI:29034"/>
    </cofactor>
</comment>
<dbReference type="PANTHER" id="PTHR33711:SF5">
    <property type="entry name" value="INTRADIOL RING-CLEAVAGE DIOXYGENASE PRCA"/>
    <property type="match status" value="1"/>
</dbReference>
<dbReference type="InterPro" id="IPR050770">
    <property type="entry name" value="Intradiol_RC_Dioxygenase"/>
</dbReference>
<dbReference type="Pfam" id="PF04444">
    <property type="entry name" value="Dioxygenase_N"/>
    <property type="match status" value="1"/>
</dbReference>
<organism evidence="9 10">
    <name type="scientific">Phaeomoniella chlamydospora</name>
    <name type="common">Phaeoacremonium chlamydosporum</name>
    <dbReference type="NCBI Taxonomy" id="158046"/>
    <lineage>
        <taxon>Eukaryota</taxon>
        <taxon>Fungi</taxon>
        <taxon>Dikarya</taxon>
        <taxon>Ascomycota</taxon>
        <taxon>Pezizomycotina</taxon>
        <taxon>Eurotiomycetes</taxon>
        <taxon>Chaetothyriomycetidae</taxon>
        <taxon>Phaeomoniellales</taxon>
        <taxon>Phaeomoniellaceae</taxon>
        <taxon>Phaeomoniella</taxon>
    </lineage>
</organism>
<reference evidence="9 10" key="2">
    <citation type="submission" date="2015-05" db="EMBL/GenBank/DDBJ databases">
        <authorList>
            <person name="Morales-Cruz A."/>
            <person name="Amrine K.C."/>
            <person name="Cantu D."/>
        </authorList>
    </citation>
    <scope>NUCLEOTIDE SEQUENCE [LARGE SCALE GENOMIC DNA]</scope>
    <source>
        <strain evidence="9">UCRPC4</strain>
    </source>
</reference>
<dbReference type="InterPro" id="IPR000627">
    <property type="entry name" value="Intradiol_dOase_C"/>
</dbReference>
<dbReference type="PANTHER" id="PTHR33711">
    <property type="entry name" value="DIOXYGENASE, PUTATIVE (AFU_ORTHOLOGUE AFUA_2G02910)-RELATED"/>
    <property type="match status" value="1"/>
</dbReference>
<dbReference type="Gene3D" id="2.60.130.10">
    <property type="entry name" value="Aromatic compound dioxygenase"/>
    <property type="match status" value="1"/>
</dbReference>
<name>A0A0G2E518_PHACM</name>
<evidence type="ECO:0000256" key="2">
    <source>
        <dbReference type="ARBA" id="ARBA00007825"/>
    </source>
</evidence>
<protein>
    <submittedName>
        <fullName evidence="9">Putative catecholdioxygenase</fullName>
    </submittedName>
</protein>
<keyword evidence="4 9" id="KW-0223">Dioxygenase</keyword>
<evidence type="ECO:0000259" key="8">
    <source>
        <dbReference type="Pfam" id="PF04444"/>
    </source>
</evidence>
<dbReference type="Pfam" id="PF00775">
    <property type="entry name" value="Dioxygenase_C"/>
    <property type="match status" value="1"/>
</dbReference>
<dbReference type="InterPro" id="IPR039390">
    <property type="entry name" value="1_2-HQD/HQD"/>
</dbReference>
<feature type="domain" description="Catechol dioxygenase N-terminal" evidence="8">
    <location>
        <begin position="33"/>
        <end position="100"/>
    </location>
</feature>
<dbReference type="InterPro" id="IPR007535">
    <property type="entry name" value="Catechol_dOase_N"/>
</dbReference>
<dbReference type="SUPFAM" id="SSF49482">
    <property type="entry name" value="Aromatic compound dioxygenase"/>
    <property type="match status" value="1"/>
</dbReference>
<keyword evidence="6" id="KW-0408">Iron</keyword>
<evidence type="ECO:0000259" key="7">
    <source>
        <dbReference type="Pfam" id="PF00775"/>
    </source>
</evidence>
<dbReference type="InterPro" id="IPR015889">
    <property type="entry name" value="Intradiol_dOase_core"/>
</dbReference>
<dbReference type="EMBL" id="LCWF01000132">
    <property type="protein sequence ID" value="KKY18112.1"/>
    <property type="molecule type" value="Genomic_DNA"/>
</dbReference>
<keyword evidence="3" id="KW-0479">Metal-binding</keyword>
<dbReference type="GO" id="GO:0018576">
    <property type="term" value="F:catechol 1,2-dioxygenase activity"/>
    <property type="evidence" value="ECO:0007669"/>
    <property type="project" value="InterPro"/>
</dbReference>
<proteinExistence type="inferred from homology"/>
<comment type="caution">
    <text evidence="9">The sequence shown here is derived from an EMBL/GenBank/DDBJ whole genome shotgun (WGS) entry which is preliminary data.</text>
</comment>
<sequence length="307" mass="34172">MSGHIGTGTTTKVAFDPDFTKHVIETIGPATGDRARFVMSSLIQHLHDFVRETELTPEEWMMGVQFVNSIGQISDSKRNEGQRICDVLGIESLVDEVANKLMLETDDLPTSSTILGPFWSPHAPFRNLGDSIIQDPTPNGQITLMHGTVTDVVTGKPIVNAIVDIWQASANGKYDFQDDEQSDNNLRGKFRTDENGNYHYYCYHPTAYSLPTDGPAGVLLKLLDRHPMRPAHIHLMVSAEGYKPVTTQLYPRDDPYVATDTVFAVKDDLLLDFKPSTDPKAKLDLEYNVTLAPQKAGSKKAWLHTVF</sequence>
<dbReference type="GO" id="GO:0009712">
    <property type="term" value="P:catechol-containing compound metabolic process"/>
    <property type="evidence" value="ECO:0007669"/>
    <property type="project" value="InterPro"/>
</dbReference>
<evidence type="ECO:0000256" key="5">
    <source>
        <dbReference type="ARBA" id="ARBA00023002"/>
    </source>
</evidence>
<dbReference type="GO" id="GO:0008199">
    <property type="term" value="F:ferric iron binding"/>
    <property type="evidence" value="ECO:0007669"/>
    <property type="project" value="InterPro"/>
</dbReference>
<keyword evidence="10" id="KW-1185">Reference proteome</keyword>
<accession>A0A0G2E518</accession>
<dbReference type="AlphaFoldDB" id="A0A0G2E518"/>
<evidence type="ECO:0000256" key="4">
    <source>
        <dbReference type="ARBA" id="ARBA00022964"/>
    </source>
</evidence>
<evidence type="ECO:0000256" key="1">
    <source>
        <dbReference type="ARBA" id="ARBA00001965"/>
    </source>
</evidence>
<evidence type="ECO:0000256" key="3">
    <source>
        <dbReference type="ARBA" id="ARBA00022723"/>
    </source>
</evidence>
<feature type="domain" description="Intradiol ring-cleavage dioxygenases" evidence="7">
    <location>
        <begin position="115"/>
        <end position="292"/>
    </location>
</feature>
<dbReference type="Proteomes" id="UP000053317">
    <property type="component" value="Unassembled WGS sequence"/>
</dbReference>
<reference evidence="9 10" key="1">
    <citation type="submission" date="2015-05" db="EMBL/GenBank/DDBJ databases">
        <title>Distinctive expansion of gene families associated with plant cell wall degradation and secondary metabolism in the genomes of grapevine trunk pathogens.</title>
        <authorList>
            <person name="Lawrence D.P."/>
            <person name="Travadon R."/>
            <person name="Rolshausen P.E."/>
            <person name="Baumgartner K."/>
        </authorList>
    </citation>
    <scope>NUCLEOTIDE SEQUENCE [LARGE SCALE GENOMIC DNA]</scope>
    <source>
        <strain evidence="9">UCRPC4</strain>
    </source>
</reference>
<comment type="similarity">
    <text evidence="2">Belongs to the intradiol ring-cleavage dioxygenase family.</text>
</comment>
<dbReference type="OrthoDB" id="5238185at2759"/>
<evidence type="ECO:0000313" key="9">
    <source>
        <dbReference type="EMBL" id="KKY18112.1"/>
    </source>
</evidence>
<evidence type="ECO:0000313" key="10">
    <source>
        <dbReference type="Proteomes" id="UP000053317"/>
    </source>
</evidence>
<gene>
    <name evidence="9" type="ORF">UCRPC4_g05149</name>
</gene>
<evidence type="ECO:0000256" key="6">
    <source>
        <dbReference type="ARBA" id="ARBA00023004"/>
    </source>
</evidence>
<dbReference type="CDD" id="cd03461">
    <property type="entry name" value="1_2-HQD"/>
    <property type="match status" value="1"/>
</dbReference>